<dbReference type="GO" id="GO:0046872">
    <property type="term" value="F:metal ion binding"/>
    <property type="evidence" value="ECO:0007669"/>
    <property type="project" value="UniProtKB-KW"/>
</dbReference>
<evidence type="ECO:0000256" key="2">
    <source>
        <dbReference type="ARBA" id="ARBA00022723"/>
    </source>
</evidence>
<keyword evidence="4" id="KW-0413">Isomerase</keyword>
<dbReference type="AlphaFoldDB" id="A0A4V3P039"/>
<dbReference type="PANTHER" id="PTHR43048:SF3">
    <property type="entry name" value="METHYLMALONYL-COA EPIMERASE, MITOCHONDRIAL"/>
    <property type="match status" value="1"/>
</dbReference>
<comment type="similarity">
    <text evidence="1">Belongs to the methylmalonyl-CoA epimerase family.</text>
</comment>
<dbReference type="PANTHER" id="PTHR43048">
    <property type="entry name" value="METHYLMALONYL-COA EPIMERASE"/>
    <property type="match status" value="1"/>
</dbReference>
<evidence type="ECO:0000256" key="1">
    <source>
        <dbReference type="ARBA" id="ARBA00009308"/>
    </source>
</evidence>
<protein>
    <submittedName>
        <fullName evidence="4">Methylmalonyl-CoA epimerase</fullName>
        <ecNumber evidence="4">5.1.99.1</ecNumber>
    </submittedName>
</protein>
<dbReference type="EMBL" id="SRSC01000001">
    <property type="protein sequence ID" value="TGU74102.1"/>
    <property type="molecule type" value="Genomic_DNA"/>
</dbReference>
<dbReference type="GO" id="GO:0004493">
    <property type="term" value="F:methylmalonyl-CoA epimerase activity"/>
    <property type="evidence" value="ECO:0007669"/>
    <property type="project" value="UniProtKB-EC"/>
</dbReference>
<dbReference type="SUPFAM" id="SSF54593">
    <property type="entry name" value="Glyoxalase/Bleomycin resistance protein/Dihydroxybiphenyl dioxygenase"/>
    <property type="match status" value="1"/>
</dbReference>
<evidence type="ECO:0000259" key="3">
    <source>
        <dbReference type="PROSITE" id="PS51819"/>
    </source>
</evidence>
<dbReference type="Pfam" id="PF13669">
    <property type="entry name" value="Glyoxalase_4"/>
    <property type="match status" value="1"/>
</dbReference>
<dbReference type="PROSITE" id="PS51819">
    <property type="entry name" value="VOC"/>
    <property type="match status" value="1"/>
</dbReference>
<reference evidence="4 5" key="1">
    <citation type="submission" date="2019-04" db="EMBL/GenBank/DDBJ databases">
        <title>Geobacter oryzae sp. nov., ferric-reducing bacteria isolated from paddy soil.</title>
        <authorList>
            <person name="Xu Z."/>
            <person name="Masuda Y."/>
            <person name="Itoh H."/>
            <person name="Senoo K."/>
        </authorList>
    </citation>
    <scope>NUCLEOTIDE SEQUENCE [LARGE SCALE GENOMIC DNA]</scope>
    <source>
        <strain evidence="4 5">Red111</strain>
    </source>
</reference>
<dbReference type="Proteomes" id="UP000306416">
    <property type="component" value="Unassembled WGS sequence"/>
</dbReference>
<sequence length="137" mass="14708">MLNKINHLGVAVTSIEEALPFYRDILGMNFAGIEEVPSQLVKVAFLSIGESKIELLEPTSPESPVAKFLEKNGPGVHHVAYGVKDIEATIARLVAGGTRMIDATPRIGAHGARIAFLHPKSSNGVLTELCEAHDDCH</sequence>
<name>A0A4V3P039_9BACT</name>
<dbReference type="GO" id="GO:0046491">
    <property type="term" value="P:L-methylmalonyl-CoA metabolic process"/>
    <property type="evidence" value="ECO:0007669"/>
    <property type="project" value="TreeGrafter"/>
</dbReference>
<dbReference type="Gene3D" id="3.10.180.10">
    <property type="entry name" value="2,3-Dihydroxybiphenyl 1,2-Dioxygenase, domain 1"/>
    <property type="match status" value="1"/>
</dbReference>
<gene>
    <name evidence="4" type="primary">mce</name>
    <name evidence="4" type="ORF">E4633_01115</name>
</gene>
<evidence type="ECO:0000313" key="5">
    <source>
        <dbReference type="Proteomes" id="UP000306416"/>
    </source>
</evidence>
<dbReference type="RefSeq" id="WP_135868440.1">
    <property type="nucleotide sequence ID" value="NZ_SRSC01000001.1"/>
</dbReference>
<comment type="caution">
    <text evidence="4">The sequence shown here is derived from an EMBL/GenBank/DDBJ whole genome shotgun (WGS) entry which is preliminary data.</text>
</comment>
<organism evidence="4 5">
    <name type="scientific">Geomonas terrae</name>
    <dbReference type="NCBI Taxonomy" id="2562681"/>
    <lineage>
        <taxon>Bacteria</taxon>
        <taxon>Pseudomonadati</taxon>
        <taxon>Thermodesulfobacteriota</taxon>
        <taxon>Desulfuromonadia</taxon>
        <taxon>Geobacterales</taxon>
        <taxon>Geobacteraceae</taxon>
        <taxon>Geomonas</taxon>
    </lineage>
</organism>
<dbReference type="InterPro" id="IPR037523">
    <property type="entry name" value="VOC_core"/>
</dbReference>
<evidence type="ECO:0000313" key="4">
    <source>
        <dbReference type="EMBL" id="TGU74102.1"/>
    </source>
</evidence>
<proteinExistence type="inferred from homology"/>
<dbReference type="InterPro" id="IPR051785">
    <property type="entry name" value="MMCE/EMCE_epimerase"/>
</dbReference>
<keyword evidence="2" id="KW-0479">Metal-binding</keyword>
<dbReference type="InterPro" id="IPR017515">
    <property type="entry name" value="MeMalonyl-CoA_epimerase"/>
</dbReference>
<keyword evidence="5" id="KW-1185">Reference proteome</keyword>
<feature type="domain" description="VOC" evidence="3">
    <location>
        <begin position="4"/>
        <end position="132"/>
    </location>
</feature>
<dbReference type="CDD" id="cd07249">
    <property type="entry name" value="MMCE"/>
    <property type="match status" value="1"/>
</dbReference>
<dbReference type="InterPro" id="IPR029068">
    <property type="entry name" value="Glyas_Bleomycin-R_OHBP_Dase"/>
</dbReference>
<dbReference type="NCBIfam" id="TIGR03081">
    <property type="entry name" value="metmalonyl_epim"/>
    <property type="match status" value="1"/>
</dbReference>
<accession>A0A4V3P039</accession>
<dbReference type="EC" id="5.1.99.1" evidence="4"/>